<evidence type="ECO:0000256" key="15">
    <source>
        <dbReference type="ARBA" id="ARBA00044632"/>
    </source>
</evidence>
<comment type="similarity">
    <text evidence="3">Belongs to the FPG family.</text>
</comment>
<dbReference type="InterPro" id="IPR035937">
    <property type="entry name" value="FPG_N"/>
</dbReference>
<dbReference type="InterPro" id="IPR015886">
    <property type="entry name" value="H2TH_FPG"/>
</dbReference>
<evidence type="ECO:0000256" key="11">
    <source>
        <dbReference type="ARBA" id="ARBA00023204"/>
    </source>
</evidence>
<evidence type="ECO:0000256" key="9">
    <source>
        <dbReference type="ARBA" id="ARBA00022833"/>
    </source>
</evidence>
<keyword evidence="6" id="KW-0227">DNA damage</keyword>
<evidence type="ECO:0000313" key="19">
    <source>
        <dbReference type="EMBL" id="OGG07261.1"/>
    </source>
</evidence>
<keyword evidence="8" id="KW-0378">Hydrolase</keyword>
<dbReference type="Pfam" id="PF01149">
    <property type="entry name" value="Fapy_DNA_glyco"/>
    <property type="match status" value="1"/>
</dbReference>
<dbReference type="GO" id="GO:0008270">
    <property type="term" value="F:zinc ion binding"/>
    <property type="evidence" value="ECO:0007669"/>
    <property type="project" value="UniProtKB-KW"/>
</dbReference>
<dbReference type="SUPFAM" id="SSF81624">
    <property type="entry name" value="N-terminal domain of MutM-like DNA repair proteins"/>
    <property type="match status" value="1"/>
</dbReference>
<keyword evidence="11" id="KW-0234">DNA repair</keyword>
<evidence type="ECO:0000256" key="2">
    <source>
        <dbReference type="ARBA" id="ARBA00001947"/>
    </source>
</evidence>
<dbReference type="PROSITE" id="PS01242">
    <property type="entry name" value="ZF_FPG_1"/>
    <property type="match status" value="1"/>
</dbReference>
<dbReference type="GO" id="GO:0034039">
    <property type="term" value="F:8-oxo-7,8-dihydroguanine DNA N-glycosylase activity"/>
    <property type="evidence" value="ECO:0007669"/>
    <property type="project" value="TreeGrafter"/>
</dbReference>
<gene>
    <name evidence="19" type="ORF">A2872_01495</name>
</gene>
<organism evidence="19 20">
    <name type="scientific">Candidatus Gottesmanbacteria bacterium RIFCSPHIGHO2_01_FULL_42_12</name>
    <dbReference type="NCBI Taxonomy" id="1798377"/>
    <lineage>
        <taxon>Bacteria</taxon>
        <taxon>Candidatus Gottesmaniibacteriota</taxon>
    </lineage>
</organism>
<dbReference type="PROSITE" id="PS51068">
    <property type="entry name" value="FPG_CAT"/>
    <property type="match status" value="1"/>
</dbReference>
<evidence type="ECO:0000256" key="3">
    <source>
        <dbReference type="ARBA" id="ARBA00009409"/>
    </source>
</evidence>
<evidence type="ECO:0000256" key="13">
    <source>
        <dbReference type="ARBA" id="ARBA00023268"/>
    </source>
</evidence>
<dbReference type="InterPro" id="IPR000214">
    <property type="entry name" value="Znf_DNA_glyclase/AP_lyase"/>
</dbReference>
<dbReference type="FunFam" id="1.10.8.50:FF:000003">
    <property type="entry name" value="Formamidopyrimidine-DNA glycosylase"/>
    <property type="match status" value="1"/>
</dbReference>
<dbReference type="SUPFAM" id="SSF46946">
    <property type="entry name" value="S13-like H2TH domain"/>
    <property type="match status" value="1"/>
</dbReference>
<dbReference type="InterPro" id="IPR015887">
    <property type="entry name" value="DNA_glyclase_Znf_dom_DNA_BS"/>
</dbReference>
<evidence type="ECO:0000256" key="16">
    <source>
        <dbReference type="PROSITE-ProRule" id="PRU00391"/>
    </source>
</evidence>
<comment type="catalytic activity">
    <reaction evidence="1">
        <text>Hydrolysis of DNA containing ring-opened 7-methylguanine residues, releasing 2,6-diamino-4-hydroxy-5-(N-methyl)formamidopyrimidine.</text>
        <dbReference type="EC" id="3.2.2.23"/>
    </reaction>
</comment>
<evidence type="ECO:0000259" key="17">
    <source>
        <dbReference type="PROSITE" id="PS51066"/>
    </source>
</evidence>
<evidence type="ECO:0000256" key="4">
    <source>
        <dbReference type="ARBA" id="ARBA00011245"/>
    </source>
</evidence>
<dbReference type="SUPFAM" id="SSF57716">
    <property type="entry name" value="Glucocorticoid receptor-like (DNA-binding domain)"/>
    <property type="match status" value="1"/>
</dbReference>
<dbReference type="NCBIfam" id="NF002211">
    <property type="entry name" value="PRK01103.1"/>
    <property type="match status" value="1"/>
</dbReference>
<dbReference type="NCBIfam" id="TIGR00577">
    <property type="entry name" value="fpg"/>
    <property type="match status" value="1"/>
</dbReference>
<sequence>MPELPEVQTIVSQLNEALKGKVISDVEVRLPKLFIGSRDQVLGSRIGNVRRRAKMIIIDLEGPLSMVVHLKMTGQLIVGQGDFSFPNPIPFAGKTLPGKTTHVIFTFTDGSKLFFNDMRQFGWIKVLNDEEIKEVDDKHGPDALGTSFTSEYLQKICANWGRPIKLLLLEQSKIAGIGNIYANEALWFAQISPMKRGREVTRIKELHEAIEKVLEMGIKYGGSSAADETFVNARGEGGHMQEHFMVYQKDGTECPRCKNKIVRSTIGGRGTFFCPKCQA</sequence>
<keyword evidence="13" id="KW-0511">Multifunctional enzyme</keyword>
<keyword evidence="14" id="KW-0326">Glycosidase</keyword>
<comment type="cofactor">
    <cofactor evidence="2">
        <name>Zn(2+)</name>
        <dbReference type="ChEBI" id="CHEBI:29105"/>
    </cofactor>
</comment>
<dbReference type="InterPro" id="IPR010979">
    <property type="entry name" value="Ribosomal_uS13-like_H2TH"/>
</dbReference>
<evidence type="ECO:0000256" key="14">
    <source>
        <dbReference type="ARBA" id="ARBA00023295"/>
    </source>
</evidence>
<dbReference type="Pfam" id="PF06827">
    <property type="entry name" value="zf-FPG_IleRS"/>
    <property type="match status" value="1"/>
</dbReference>
<proteinExistence type="inferred from homology"/>
<dbReference type="SMART" id="SM00898">
    <property type="entry name" value="Fapy_DNA_glyco"/>
    <property type="match status" value="1"/>
</dbReference>
<feature type="domain" description="Formamidopyrimidine-DNA glycosylase catalytic" evidence="18">
    <location>
        <begin position="2"/>
        <end position="122"/>
    </location>
</feature>
<dbReference type="Gene3D" id="3.20.190.10">
    <property type="entry name" value="MutM-like, N-terminal"/>
    <property type="match status" value="1"/>
</dbReference>
<dbReference type="SMART" id="SM01232">
    <property type="entry name" value="H2TH"/>
    <property type="match status" value="1"/>
</dbReference>
<dbReference type="EMBL" id="MFJG01000009">
    <property type="protein sequence ID" value="OGG07261.1"/>
    <property type="molecule type" value="Genomic_DNA"/>
</dbReference>
<keyword evidence="5" id="KW-0479">Metal-binding</keyword>
<dbReference type="CDD" id="cd08966">
    <property type="entry name" value="EcFpg-like_N"/>
    <property type="match status" value="1"/>
</dbReference>
<evidence type="ECO:0000313" key="20">
    <source>
        <dbReference type="Proteomes" id="UP000178681"/>
    </source>
</evidence>
<keyword evidence="10" id="KW-0238">DNA-binding</keyword>
<feature type="domain" description="FPG-type" evidence="17">
    <location>
        <begin position="245"/>
        <end position="279"/>
    </location>
</feature>
<dbReference type="InterPro" id="IPR012319">
    <property type="entry name" value="FPG_cat"/>
</dbReference>
<comment type="caution">
    <text evidence="19">The sequence shown here is derived from an EMBL/GenBank/DDBJ whole genome shotgun (WGS) entry which is preliminary data.</text>
</comment>
<evidence type="ECO:0000256" key="7">
    <source>
        <dbReference type="ARBA" id="ARBA00022771"/>
    </source>
</evidence>
<dbReference type="Gene3D" id="1.10.8.50">
    <property type="match status" value="1"/>
</dbReference>
<reference evidence="19 20" key="1">
    <citation type="journal article" date="2016" name="Nat. Commun.">
        <title>Thousands of microbial genomes shed light on interconnected biogeochemical processes in an aquifer system.</title>
        <authorList>
            <person name="Anantharaman K."/>
            <person name="Brown C.T."/>
            <person name="Hug L.A."/>
            <person name="Sharon I."/>
            <person name="Castelle C.J."/>
            <person name="Probst A.J."/>
            <person name="Thomas B.C."/>
            <person name="Singh A."/>
            <person name="Wilkins M.J."/>
            <person name="Karaoz U."/>
            <person name="Brodie E.L."/>
            <person name="Williams K.H."/>
            <person name="Hubbard S.S."/>
            <person name="Banfield J.F."/>
        </authorList>
    </citation>
    <scope>NUCLEOTIDE SEQUENCE [LARGE SCALE GENOMIC DNA]</scope>
</reference>
<evidence type="ECO:0000256" key="6">
    <source>
        <dbReference type="ARBA" id="ARBA00022763"/>
    </source>
</evidence>
<evidence type="ECO:0000256" key="12">
    <source>
        <dbReference type="ARBA" id="ARBA00023239"/>
    </source>
</evidence>
<dbReference type="GO" id="GO:0006284">
    <property type="term" value="P:base-excision repair"/>
    <property type="evidence" value="ECO:0007669"/>
    <property type="project" value="InterPro"/>
</dbReference>
<dbReference type="Pfam" id="PF06831">
    <property type="entry name" value="H2TH"/>
    <property type="match status" value="1"/>
</dbReference>
<dbReference type="AlphaFoldDB" id="A0A1F5Z492"/>
<dbReference type="GO" id="GO:0003684">
    <property type="term" value="F:damaged DNA binding"/>
    <property type="evidence" value="ECO:0007669"/>
    <property type="project" value="InterPro"/>
</dbReference>
<evidence type="ECO:0000259" key="18">
    <source>
        <dbReference type="PROSITE" id="PS51068"/>
    </source>
</evidence>
<evidence type="ECO:0000256" key="8">
    <source>
        <dbReference type="ARBA" id="ARBA00022801"/>
    </source>
</evidence>
<dbReference type="PANTHER" id="PTHR22993">
    <property type="entry name" value="FORMAMIDOPYRIMIDINE-DNA GLYCOSYLASE"/>
    <property type="match status" value="1"/>
</dbReference>
<evidence type="ECO:0000256" key="1">
    <source>
        <dbReference type="ARBA" id="ARBA00001668"/>
    </source>
</evidence>
<evidence type="ECO:0000256" key="10">
    <source>
        <dbReference type="ARBA" id="ARBA00023125"/>
    </source>
</evidence>
<dbReference type="STRING" id="1798377.A2872_01495"/>
<keyword evidence="7 16" id="KW-0863">Zinc-finger</keyword>
<comment type="catalytic activity">
    <reaction evidence="15">
        <text>2'-deoxyribonucleotide-(2'-deoxyribose 5'-phosphate)-2'-deoxyribonucleotide-DNA = a 3'-end 2'-deoxyribonucleotide-(2,3-dehydro-2,3-deoxyribose 5'-phosphate)-DNA + a 5'-end 5'-phospho-2'-deoxyribonucleoside-DNA + H(+)</text>
        <dbReference type="Rhea" id="RHEA:66592"/>
        <dbReference type="Rhea" id="RHEA-COMP:13180"/>
        <dbReference type="Rhea" id="RHEA-COMP:16897"/>
        <dbReference type="Rhea" id="RHEA-COMP:17067"/>
        <dbReference type="ChEBI" id="CHEBI:15378"/>
        <dbReference type="ChEBI" id="CHEBI:136412"/>
        <dbReference type="ChEBI" id="CHEBI:157695"/>
        <dbReference type="ChEBI" id="CHEBI:167181"/>
        <dbReference type="EC" id="4.2.99.18"/>
    </reaction>
</comment>
<dbReference type="Proteomes" id="UP000178681">
    <property type="component" value="Unassembled WGS sequence"/>
</dbReference>
<dbReference type="GO" id="GO:0140078">
    <property type="term" value="F:class I DNA-(apurinic or apyrimidinic site) endonuclease activity"/>
    <property type="evidence" value="ECO:0007669"/>
    <property type="project" value="UniProtKB-EC"/>
</dbReference>
<comment type="subunit">
    <text evidence="4">Monomer.</text>
</comment>
<name>A0A1F5Z492_9BACT</name>
<evidence type="ECO:0000256" key="5">
    <source>
        <dbReference type="ARBA" id="ARBA00022723"/>
    </source>
</evidence>
<accession>A0A1F5Z492</accession>
<protein>
    <submittedName>
        <fullName evidence="19">DNA-formamidopyrimidine glycosylase</fullName>
    </submittedName>
</protein>
<dbReference type="PROSITE" id="PS51066">
    <property type="entry name" value="ZF_FPG_2"/>
    <property type="match status" value="1"/>
</dbReference>
<keyword evidence="12" id="KW-0456">Lyase</keyword>
<dbReference type="PANTHER" id="PTHR22993:SF9">
    <property type="entry name" value="FORMAMIDOPYRIMIDINE-DNA GLYCOSYLASE"/>
    <property type="match status" value="1"/>
</dbReference>
<dbReference type="InterPro" id="IPR010663">
    <property type="entry name" value="Znf_FPG/IleRS"/>
</dbReference>
<keyword evidence="9" id="KW-0862">Zinc</keyword>
<dbReference type="InterPro" id="IPR020629">
    <property type="entry name" value="FPG_Glyclase"/>
</dbReference>